<evidence type="ECO:0000313" key="1">
    <source>
        <dbReference type="EMBL" id="KAJ7700435.1"/>
    </source>
</evidence>
<dbReference type="EMBL" id="JARKIE010000020">
    <property type="protein sequence ID" value="KAJ7700435.1"/>
    <property type="molecule type" value="Genomic_DNA"/>
</dbReference>
<dbReference type="Proteomes" id="UP001221757">
    <property type="component" value="Unassembled WGS sequence"/>
</dbReference>
<evidence type="ECO:0000313" key="2">
    <source>
        <dbReference type="Proteomes" id="UP001221757"/>
    </source>
</evidence>
<dbReference type="AlphaFoldDB" id="A0AAD7DV28"/>
<feature type="non-terminal residue" evidence="1">
    <location>
        <position position="98"/>
    </location>
</feature>
<comment type="caution">
    <text evidence="1">The sequence shown here is derived from an EMBL/GenBank/DDBJ whole genome shotgun (WGS) entry which is preliminary data.</text>
</comment>
<feature type="non-terminal residue" evidence="1">
    <location>
        <position position="1"/>
    </location>
</feature>
<organism evidence="1 2">
    <name type="scientific">Mycena rosella</name>
    <name type="common">Pink bonnet</name>
    <name type="synonym">Agaricus rosellus</name>
    <dbReference type="NCBI Taxonomy" id="1033263"/>
    <lineage>
        <taxon>Eukaryota</taxon>
        <taxon>Fungi</taxon>
        <taxon>Dikarya</taxon>
        <taxon>Basidiomycota</taxon>
        <taxon>Agaricomycotina</taxon>
        <taxon>Agaricomycetes</taxon>
        <taxon>Agaricomycetidae</taxon>
        <taxon>Agaricales</taxon>
        <taxon>Marasmiineae</taxon>
        <taxon>Mycenaceae</taxon>
        <taxon>Mycena</taxon>
    </lineage>
</organism>
<proteinExistence type="predicted"/>
<protein>
    <submittedName>
        <fullName evidence="1">Uncharacterized protein</fullName>
    </submittedName>
</protein>
<keyword evidence="2" id="KW-1185">Reference proteome</keyword>
<accession>A0AAD7DV28</accession>
<reference evidence="1" key="1">
    <citation type="submission" date="2023-03" db="EMBL/GenBank/DDBJ databases">
        <title>Massive genome expansion in bonnet fungi (Mycena s.s.) driven by repeated elements and novel gene families across ecological guilds.</title>
        <authorList>
            <consortium name="Lawrence Berkeley National Laboratory"/>
            <person name="Harder C.B."/>
            <person name="Miyauchi S."/>
            <person name="Viragh M."/>
            <person name="Kuo A."/>
            <person name="Thoen E."/>
            <person name="Andreopoulos B."/>
            <person name="Lu D."/>
            <person name="Skrede I."/>
            <person name="Drula E."/>
            <person name="Henrissat B."/>
            <person name="Morin E."/>
            <person name="Kohler A."/>
            <person name="Barry K."/>
            <person name="LaButti K."/>
            <person name="Morin E."/>
            <person name="Salamov A."/>
            <person name="Lipzen A."/>
            <person name="Mereny Z."/>
            <person name="Hegedus B."/>
            <person name="Baldrian P."/>
            <person name="Stursova M."/>
            <person name="Weitz H."/>
            <person name="Taylor A."/>
            <person name="Grigoriev I.V."/>
            <person name="Nagy L.G."/>
            <person name="Martin F."/>
            <person name="Kauserud H."/>
        </authorList>
    </citation>
    <scope>NUCLEOTIDE SEQUENCE</scope>
    <source>
        <strain evidence="1">CBHHK067</strain>
    </source>
</reference>
<dbReference type="InterPro" id="IPR059179">
    <property type="entry name" value="MLKL-like_MCAfunc"/>
</dbReference>
<sequence>NRLACLRLPECCTNLLLSVRLELHESGDKVEKKMAKPMEKLVETLTQVRDCLLKQVHRPFLKRYLKREEILRDISGCDISLSGALGMFSACPASSLQR</sequence>
<dbReference type="CDD" id="cd21037">
    <property type="entry name" value="MLKL_NTD"/>
    <property type="match status" value="1"/>
</dbReference>
<gene>
    <name evidence="1" type="ORF">B0H17DRAFT_835733</name>
</gene>
<name>A0AAD7DV28_MYCRO</name>